<proteinExistence type="predicted"/>
<gene>
    <name evidence="1" type="ORF">ERS450000_00941</name>
</gene>
<dbReference type="RefSeq" id="WP_060590736.1">
    <property type="nucleotide sequence ID" value="NZ_CAACYE020000001.1"/>
</dbReference>
<dbReference type="KEGG" id="nfr:ERS450000_00941"/>
<dbReference type="Gene3D" id="3.10.180.10">
    <property type="entry name" value="2,3-Dihydroxybiphenyl 1,2-Dioxygenase, domain 1"/>
    <property type="match status" value="1"/>
</dbReference>
<dbReference type="InterPro" id="IPR029068">
    <property type="entry name" value="Glyas_Bleomycin-R_OHBP_Dase"/>
</dbReference>
<evidence type="ECO:0000313" key="2">
    <source>
        <dbReference type="Proteomes" id="UP000057820"/>
    </source>
</evidence>
<name>A0A0H5NFS8_NOCFR</name>
<dbReference type="EMBL" id="LN868938">
    <property type="protein sequence ID" value="CRY74780.1"/>
    <property type="molecule type" value="Genomic_DNA"/>
</dbReference>
<dbReference type="Proteomes" id="UP000057820">
    <property type="component" value="Chromosome 1"/>
</dbReference>
<accession>A0A0H5NFS8</accession>
<dbReference type="AlphaFoldDB" id="A0A0H5NFS8"/>
<dbReference type="SUPFAM" id="SSF54593">
    <property type="entry name" value="Glyoxalase/Bleomycin resistance protein/Dihydroxybiphenyl dioxygenase"/>
    <property type="match status" value="1"/>
</dbReference>
<protein>
    <submittedName>
        <fullName evidence="1">Glyoxalase-like domain</fullName>
    </submittedName>
</protein>
<evidence type="ECO:0000313" key="1">
    <source>
        <dbReference type="EMBL" id="CRY74780.1"/>
    </source>
</evidence>
<organism evidence="1 2">
    <name type="scientific">Nocardia farcinica</name>
    <dbReference type="NCBI Taxonomy" id="37329"/>
    <lineage>
        <taxon>Bacteria</taxon>
        <taxon>Bacillati</taxon>
        <taxon>Actinomycetota</taxon>
        <taxon>Actinomycetes</taxon>
        <taxon>Mycobacteriales</taxon>
        <taxon>Nocardiaceae</taxon>
        <taxon>Nocardia</taxon>
    </lineage>
</organism>
<reference evidence="2" key="1">
    <citation type="submission" date="2015-03" db="EMBL/GenBank/DDBJ databases">
        <authorList>
            <consortium name="Pathogen Informatics"/>
        </authorList>
    </citation>
    <scope>NUCLEOTIDE SEQUENCE [LARGE SCALE GENOMIC DNA]</scope>
    <source>
        <strain evidence="2">NCTC11134</strain>
    </source>
</reference>
<sequence length="239" mass="25832">MADSPVPVLWTSTPSVTLDFYRALGYTVLDAQTKPYVYLALEYEGCPVHFAPPPPGVPVPLENVGCLVMVDDVAARHAAFTAAMRAAYGKVLAKGCPRITRFRPGQSRFSLIDPDGNTLLFIQRDEAPEVDYGGASELTGLAKVIDNARILRDFKVDDTAAARVLEVGLRRYRVLAPAVEQAKALAMLAELAVAAGDTARAERFRADVAGLTLTDDERAAVAAEVRAGTELQRWLSDSR</sequence>